<reference evidence="1" key="2">
    <citation type="submission" date="2023-06" db="EMBL/GenBank/DDBJ databases">
        <authorList>
            <consortium name="Lawrence Berkeley National Laboratory"/>
            <person name="Mondo S.J."/>
            <person name="Hensen N."/>
            <person name="Bonometti L."/>
            <person name="Westerberg I."/>
            <person name="Brannstrom I.O."/>
            <person name="Guillou S."/>
            <person name="Cros-Aarteil S."/>
            <person name="Calhoun S."/>
            <person name="Haridas S."/>
            <person name="Kuo A."/>
            <person name="Pangilinan J."/>
            <person name="Riley R."/>
            <person name="Labutti K."/>
            <person name="Andreopoulos B."/>
            <person name="Lipzen A."/>
            <person name="Chen C."/>
            <person name="Yanf M."/>
            <person name="Daum C."/>
            <person name="Ng V."/>
            <person name="Clum A."/>
            <person name="Steindorff A."/>
            <person name="Ohm R."/>
            <person name="Martin F."/>
            <person name="Silar P."/>
            <person name="Natvig D."/>
            <person name="Lalanne C."/>
            <person name="Gautier V."/>
            <person name="Ament-Velasquez S.L."/>
            <person name="Kruys A."/>
            <person name="Hutchinson M.I."/>
            <person name="Powell A.J."/>
            <person name="Barry K."/>
            <person name="Miller A.N."/>
            <person name="Grigoriev I.V."/>
            <person name="Debuchy R."/>
            <person name="Gladieux P."/>
            <person name="Thoren M.H."/>
            <person name="Johannesson H."/>
        </authorList>
    </citation>
    <scope>NUCLEOTIDE SEQUENCE</scope>
    <source>
        <strain evidence="1">CBS 333.67</strain>
    </source>
</reference>
<dbReference type="GeneID" id="87889658"/>
<protein>
    <submittedName>
        <fullName evidence="1">Uncharacterized protein</fullName>
    </submittedName>
</protein>
<comment type="caution">
    <text evidence="1">The sequence shown here is derived from an EMBL/GenBank/DDBJ whole genome shotgun (WGS) entry which is preliminary data.</text>
</comment>
<name>A0AAJ0H076_9PEZI</name>
<keyword evidence="2" id="KW-1185">Reference proteome</keyword>
<evidence type="ECO:0000313" key="2">
    <source>
        <dbReference type="Proteomes" id="UP001273166"/>
    </source>
</evidence>
<dbReference type="EMBL" id="JAUDZG010000001">
    <property type="protein sequence ID" value="KAK3309412.1"/>
    <property type="molecule type" value="Genomic_DNA"/>
</dbReference>
<reference evidence="1" key="1">
    <citation type="journal article" date="2023" name="Mol. Phylogenet. Evol.">
        <title>Genome-scale phylogeny and comparative genomics of the fungal order Sordariales.</title>
        <authorList>
            <person name="Hensen N."/>
            <person name="Bonometti L."/>
            <person name="Westerberg I."/>
            <person name="Brannstrom I.O."/>
            <person name="Guillou S."/>
            <person name="Cros-Aarteil S."/>
            <person name="Calhoun S."/>
            <person name="Haridas S."/>
            <person name="Kuo A."/>
            <person name="Mondo S."/>
            <person name="Pangilinan J."/>
            <person name="Riley R."/>
            <person name="LaButti K."/>
            <person name="Andreopoulos B."/>
            <person name="Lipzen A."/>
            <person name="Chen C."/>
            <person name="Yan M."/>
            <person name="Daum C."/>
            <person name="Ng V."/>
            <person name="Clum A."/>
            <person name="Steindorff A."/>
            <person name="Ohm R.A."/>
            <person name="Martin F."/>
            <person name="Silar P."/>
            <person name="Natvig D.O."/>
            <person name="Lalanne C."/>
            <person name="Gautier V."/>
            <person name="Ament-Velasquez S.L."/>
            <person name="Kruys A."/>
            <person name="Hutchinson M.I."/>
            <person name="Powell A.J."/>
            <person name="Barry K."/>
            <person name="Miller A.N."/>
            <person name="Grigoriev I.V."/>
            <person name="Debuchy R."/>
            <person name="Gladieux P."/>
            <person name="Hiltunen Thoren M."/>
            <person name="Johannesson H."/>
        </authorList>
    </citation>
    <scope>NUCLEOTIDE SEQUENCE</scope>
    <source>
        <strain evidence="1">CBS 333.67</strain>
    </source>
</reference>
<accession>A0AAJ0H076</accession>
<dbReference type="RefSeq" id="XP_062725192.1">
    <property type="nucleotide sequence ID" value="XM_062870829.1"/>
</dbReference>
<gene>
    <name evidence="1" type="ORF">B0T15DRAFT_570193</name>
</gene>
<dbReference type="AlphaFoldDB" id="A0AAJ0H076"/>
<evidence type="ECO:0000313" key="1">
    <source>
        <dbReference type="EMBL" id="KAK3309412.1"/>
    </source>
</evidence>
<proteinExistence type="predicted"/>
<dbReference type="Proteomes" id="UP001273166">
    <property type="component" value="Unassembled WGS sequence"/>
</dbReference>
<sequence>MFGVQLLSGLSNLSAVPLPKIVLFVLMTGQARSKLATCGPKFNWGAYVPQLSRAPLISAAALWRVSLVTVLSGPLAASQSANGERAFLDHSTHVSAEQAAESIVPDWANVDEKVVDPRRQKIIAAGIL</sequence>
<organism evidence="1 2">
    <name type="scientific">Chaetomium strumarium</name>
    <dbReference type="NCBI Taxonomy" id="1170767"/>
    <lineage>
        <taxon>Eukaryota</taxon>
        <taxon>Fungi</taxon>
        <taxon>Dikarya</taxon>
        <taxon>Ascomycota</taxon>
        <taxon>Pezizomycotina</taxon>
        <taxon>Sordariomycetes</taxon>
        <taxon>Sordariomycetidae</taxon>
        <taxon>Sordariales</taxon>
        <taxon>Chaetomiaceae</taxon>
        <taxon>Chaetomium</taxon>
    </lineage>
</organism>